<feature type="region of interest" description="Disordered" evidence="2">
    <location>
        <begin position="164"/>
        <end position="204"/>
    </location>
</feature>
<feature type="compositionally biased region" description="Polar residues" evidence="2">
    <location>
        <begin position="830"/>
        <end position="854"/>
    </location>
</feature>
<sequence length="1131" mass="123858">MSDYFSLPPRNAGGGSAAGTPGDDSASEKSSQYFMDFSNNGSGDSSKFNLSPGSSDQIPPKEDAKSPYHIGVPVPSGMPVDTLAEAALGGAMEELEGKYVREFPTDVLVDRFKKWRKILKGIANYLREVAFAQEQFARINYQLKGSVKFPFLTDLEEGTNKIIDPFDPKVTTKRQQPLTLAQQREQQQLQQQQEMLQNWQQQQRNLNDPQFQQSQPNGPRGDFSDEHAIGTHDIQVVKTDSESAAPSGFLKFGSGSVQDIQVVLKKYHLSIAAQHLKTSKEINFNLLPRIEDLRRDLQSKIKEIKELSGDFRTNINEHVAITGQLLSRYISSVKYMNTNVADVENIKLQKKGTQIKPKHDPYLLKLQLDLQLKRQLLEESYLREAYINLQSSGMELEKIVYHKIQQILQRYSSLLDAGARLIIKNLCRELQQGILSKPTAFEWDKFVGHHPACLINWKSSDPYPVSRKLSDVVYPQMKSPMAKCIRAGYLSKKSKFLKNYNKGYFVLTSNYLHEFKSSNFFNANQQEDSKESKSTSLTATHAAKASLVPVMSIALNDCVLTEANNDKFVLVGKPTYSDFEAPKLPRVATSSLHMLNNEVKHGLSHHPSAHFNEAPDKLTKHTKKTIGKLWKSAKPGGIGNGLEDKVSSPRSEINDEKSSYQAMLNQENNKSVSWSFRPSSSNPSEEDIKQFRKWAHDLKNLTTFNNTKDRSRFIEERIIKASYRRGAQAVKHASSAPNMTTMSDGSRLDAQSTKSGKPTHISLNNAGGAPAEWMNRSSCNTPAVDDNGNLITVGERRNMGSSFLSSPLASPRYSVYSDSSPPSISGGASHQQLQSQFPPGMTITSKGISPSATVLNAGPVGPPPLNRRSSSGLRSVTGGTPSSIPSASGSVTSAPSEGSGGGGGGYFAIPVRSTQEGTSQSSTPTPSFVDAPTGPPPQPAGAATTGSVVAPQAPLSPHLSNTSSYTAIPRQNSSGMQGGQPPAVQQSLNMSSPIPKVRLNDQELDHVLPIQSDFQMPPPAIQPPPSLRRNVSSGDIPTVKSNMYGAGGNSFYQSRDNSSQNSLTATSPRTHAIRKHKKNVSFSSLNSLVFSRKGANTGGNQNTEQFMRGGIQEDDGDDDPQTIKLHRSIYS</sequence>
<feature type="compositionally biased region" description="Polar residues" evidence="2">
    <location>
        <begin position="28"/>
        <end position="57"/>
    </location>
</feature>
<evidence type="ECO:0000313" key="5">
    <source>
        <dbReference type="Proteomes" id="UP000187013"/>
    </source>
</evidence>
<dbReference type="Gene3D" id="1.20.1270.60">
    <property type="entry name" value="Arfaptin homology (AH) domain/BAR domain"/>
    <property type="match status" value="1"/>
</dbReference>
<dbReference type="Gene3D" id="2.30.29.30">
    <property type="entry name" value="Pleckstrin-homology domain (PH domain)/Phosphotyrosine-binding domain (PTB)"/>
    <property type="match status" value="1"/>
</dbReference>
<protein>
    <recommendedName>
        <fullName evidence="3">PH domain-containing protein</fullName>
    </recommendedName>
</protein>
<keyword evidence="1" id="KW-0597">Phosphoprotein</keyword>
<evidence type="ECO:0000313" key="4">
    <source>
        <dbReference type="EMBL" id="GAV53252.1"/>
    </source>
</evidence>
<dbReference type="InterPro" id="IPR046868">
    <property type="entry name" value="BAR_4"/>
</dbReference>
<dbReference type="SUPFAM" id="SSF50729">
    <property type="entry name" value="PH domain-like"/>
    <property type="match status" value="1"/>
</dbReference>
<dbReference type="InterPro" id="IPR046869">
    <property type="entry name" value="SLM1/RGC1-like_PH"/>
</dbReference>
<evidence type="ECO:0000259" key="3">
    <source>
        <dbReference type="PROSITE" id="PS50003"/>
    </source>
</evidence>
<dbReference type="Pfam" id="PF20400">
    <property type="entry name" value="BAR_4"/>
    <property type="match status" value="1"/>
</dbReference>
<reference evidence="4 5" key="1">
    <citation type="submission" date="2016-08" db="EMBL/GenBank/DDBJ databases">
        <title>Draft genome sequence of allopolyploid Zygosaccharomyces rouxii.</title>
        <authorList>
            <person name="Watanabe J."/>
            <person name="Uehara K."/>
            <person name="Mogi Y."/>
            <person name="Tsukioka Y."/>
        </authorList>
    </citation>
    <scope>NUCLEOTIDE SEQUENCE [LARGE SCALE GENOMIC DNA]</scope>
    <source>
        <strain evidence="4 5">NBRC 110957</strain>
    </source>
</reference>
<dbReference type="InterPro" id="IPR001849">
    <property type="entry name" value="PH_domain"/>
</dbReference>
<feature type="region of interest" description="Disordered" evidence="2">
    <location>
        <begin position="1"/>
        <end position="67"/>
    </location>
</feature>
<evidence type="ECO:0000256" key="1">
    <source>
        <dbReference type="ARBA" id="ARBA00022553"/>
    </source>
</evidence>
<dbReference type="PANTHER" id="PTHR31941:SF15">
    <property type="entry name" value="ACTIVATOR OF SKN7 PROTEIN 10-RELATED"/>
    <property type="match status" value="1"/>
</dbReference>
<accession>A0A1Q3AC48</accession>
<proteinExistence type="predicted"/>
<dbReference type="Proteomes" id="UP000187013">
    <property type="component" value="Unassembled WGS sequence"/>
</dbReference>
<feature type="compositionally biased region" description="Polar residues" evidence="2">
    <location>
        <begin position="1054"/>
        <end position="1069"/>
    </location>
</feature>
<dbReference type="PANTHER" id="PTHR31941">
    <property type="entry name" value="CYTOSKELETAL SIGNALING PROTEIN SLM1"/>
    <property type="match status" value="1"/>
</dbReference>
<feature type="region of interest" description="Disordered" evidence="2">
    <location>
        <begin position="729"/>
        <end position="759"/>
    </location>
</feature>
<comment type="caution">
    <text evidence="4">The sequence shown here is derived from an EMBL/GenBank/DDBJ whole genome shotgun (WGS) entry which is preliminary data.</text>
</comment>
<feature type="domain" description="PH" evidence="3">
    <location>
        <begin position="483"/>
        <end position="703"/>
    </location>
</feature>
<feature type="region of interest" description="Disordered" evidence="2">
    <location>
        <begin position="1093"/>
        <end position="1131"/>
    </location>
</feature>
<feature type="region of interest" description="Disordered" evidence="2">
    <location>
        <begin position="1054"/>
        <end position="1075"/>
    </location>
</feature>
<dbReference type="SUPFAM" id="SSF103657">
    <property type="entry name" value="BAR/IMD domain-like"/>
    <property type="match status" value="1"/>
</dbReference>
<dbReference type="EMBL" id="BDGX01000035">
    <property type="protein sequence ID" value="GAV53252.1"/>
    <property type="molecule type" value="Genomic_DNA"/>
</dbReference>
<feature type="compositionally biased region" description="Polar residues" evidence="2">
    <location>
        <begin position="912"/>
        <end position="926"/>
    </location>
</feature>
<dbReference type="InterPro" id="IPR011993">
    <property type="entry name" value="PH-like_dom_sf"/>
</dbReference>
<dbReference type="AlphaFoldDB" id="A0A1Q3AC48"/>
<feature type="region of interest" description="Disordered" evidence="2">
    <location>
        <begin position="802"/>
        <end position="986"/>
    </location>
</feature>
<dbReference type="InterPro" id="IPR027267">
    <property type="entry name" value="AH/BAR_dom_sf"/>
</dbReference>
<dbReference type="SMART" id="SM00233">
    <property type="entry name" value="PH"/>
    <property type="match status" value="1"/>
</dbReference>
<feature type="compositionally biased region" description="Low complexity" evidence="2">
    <location>
        <begin position="175"/>
        <end position="203"/>
    </location>
</feature>
<organism evidence="4 5">
    <name type="scientific">Zygosaccharomyces rouxii</name>
    <dbReference type="NCBI Taxonomy" id="4956"/>
    <lineage>
        <taxon>Eukaryota</taxon>
        <taxon>Fungi</taxon>
        <taxon>Dikarya</taxon>
        <taxon>Ascomycota</taxon>
        <taxon>Saccharomycotina</taxon>
        <taxon>Saccharomycetes</taxon>
        <taxon>Saccharomycetales</taxon>
        <taxon>Saccharomycetaceae</taxon>
        <taxon>Zygosaccharomyces</taxon>
    </lineage>
</organism>
<feature type="compositionally biased region" description="Low complexity" evidence="2">
    <location>
        <begin position="809"/>
        <end position="829"/>
    </location>
</feature>
<feature type="compositionally biased region" description="Polar residues" evidence="2">
    <location>
        <begin position="867"/>
        <end position="896"/>
    </location>
</feature>
<evidence type="ECO:0000256" key="2">
    <source>
        <dbReference type="SAM" id="MobiDB-lite"/>
    </source>
</evidence>
<dbReference type="OrthoDB" id="2264563at2759"/>
<name>A0A1Q3AC48_ZYGRO</name>
<dbReference type="Pfam" id="PF20399">
    <property type="entry name" value="PH_20"/>
    <property type="match status" value="1"/>
</dbReference>
<dbReference type="PROSITE" id="PS50003">
    <property type="entry name" value="PH_DOMAIN"/>
    <property type="match status" value="1"/>
</dbReference>
<feature type="compositionally biased region" description="Polar residues" evidence="2">
    <location>
        <begin position="958"/>
        <end position="975"/>
    </location>
</feature>
<gene>
    <name evidence="4" type="ORF">ZYGR_0AI05360</name>
</gene>
<feature type="compositionally biased region" description="Polar residues" evidence="2">
    <location>
        <begin position="735"/>
        <end position="759"/>
    </location>
</feature>